<reference evidence="2 3" key="1">
    <citation type="submission" date="2020-08" db="EMBL/GenBank/DDBJ databases">
        <title>Genomic Encyclopedia of Type Strains, Phase III (KMG-III): the genomes of soil and plant-associated and newly described type strains.</title>
        <authorList>
            <person name="Whitman W."/>
        </authorList>
    </citation>
    <scope>NUCLEOTIDE SEQUENCE [LARGE SCALE GENOMIC DNA]</scope>
    <source>
        <strain evidence="2 3">CECT 3237</strain>
    </source>
</reference>
<proteinExistence type="predicted"/>
<feature type="compositionally biased region" description="Low complexity" evidence="1">
    <location>
        <begin position="1"/>
        <end position="15"/>
    </location>
</feature>
<evidence type="ECO:0000313" key="3">
    <source>
        <dbReference type="Proteomes" id="UP000572907"/>
    </source>
</evidence>
<organism evidence="2 3">
    <name type="scientific">Streptomyces violarus</name>
    <dbReference type="NCBI Taxonomy" id="67380"/>
    <lineage>
        <taxon>Bacteria</taxon>
        <taxon>Bacillati</taxon>
        <taxon>Actinomycetota</taxon>
        <taxon>Actinomycetes</taxon>
        <taxon>Kitasatosporales</taxon>
        <taxon>Streptomycetaceae</taxon>
        <taxon>Streptomyces</taxon>
    </lineage>
</organism>
<dbReference type="EMBL" id="JACHXE010000010">
    <property type="protein sequence ID" value="MBB3080741.1"/>
    <property type="molecule type" value="Genomic_DNA"/>
</dbReference>
<evidence type="ECO:0000256" key="1">
    <source>
        <dbReference type="SAM" id="MobiDB-lite"/>
    </source>
</evidence>
<feature type="region of interest" description="Disordered" evidence="1">
    <location>
        <begin position="1"/>
        <end position="22"/>
    </location>
</feature>
<comment type="caution">
    <text evidence="2">The sequence shown here is derived from an EMBL/GenBank/DDBJ whole genome shotgun (WGS) entry which is preliminary data.</text>
</comment>
<protein>
    <submittedName>
        <fullName evidence="2">Uncharacterized protein</fullName>
    </submittedName>
</protein>
<keyword evidence="3" id="KW-1185">Reference proteome</keyword>
<dbReference type="Proteomes" id="UP000572907">
    <property type="component" value="Unassembled WGS sequence"/>
</dbReference>
<gene>
    <name evidence="2" type="ORF">FHS41_007295</name>
</gene>
<evidence type="ECO:0000313" key="2">
    <source>
        <dbReference type="EMBL" id="MBB3080741.1"/>
    </source>
</evidence>
<dbReference type="AlphaFoldDB" id="A0A7W4ZY07"/>
<name>A0A7W4ZY07_9ACTN</name>
<sequence length="233" mass="24952">MLFHGPGESGEPSGPARRTRTRSPLRTLRFDGWIAGIGTASGSRVVLGHWASSPFGPFSDVMFEEPGGLRLLLAPSRETAAFVAGTYVFDEVRVGPVAVRVTDRRHWAVSAPPLDLRFSTGRRGLPGLALQTVPGRLATRPGWIALWDRPARLLGARTHGSARAGRHQWYGVRDLHPVTSATVTYEGESLGALAPVEPPVRFGPGSTPRSPCVVRVTTRVAVAQGRSRTGAVP</sequence>
<accession>A0A7W4ZY07</accession>